<dbReference type="Proteomes" id="UP000677054">
    <property type="component" value="Unassembled WGS sequence"/>
</dbReference>
<sequence>MSEEEDVIRMRGMPWSATPEEVIQFLSPAKVKGGKDGVHFTLSREGRPSGEAYVEMETKEDAKKALEKDHKNMGHRYIEVYTTKRNEMDWTLKRQYGGPNYQQDGCVRLRGLPFGCTKEEVANFFAGLEIVPNGINLVADYTGRATGEAYVQFANDDIAEKALKKHKECIGPRYIEIFRSNLSELKAAVGPKMRSPLAFPNRPAPYDTGNRFGGMNRFGERGGGMVGGGMPRGPMRPNMGGPPMRGGGGYSDYDNGWGPGGRDSSRMEPWGPGPRDRMEPYGMGPGPAGPGGPGPAGKDWDDDGPRGPGGKEHIVHMRGLPFRATEADIADFFKPLVPVFIDIDYEKSGRPSGKADVGFASHEEAAKAVARDKEQMGHRYIELFLDSTPERGNPRPGNMGRGLDDRDMGMPMNPAPNRSEYILLVPGDGSHSEDLQGRAQLVPGWAEQEWAVEDDYGMILPLTKGQVWVEVPVVTREEEEETEGMEAVSTIKSTHGPCRKGERIEEDVPGTKCCDALEFIVRFREGLEKSAEGREKIGPSEEDVDESRIDEDEVLHVSDGAGTPEPPGGRGMPFPVPIAGSGVEDLLTPACRRVISGPASRHRGTRVDTGAPKPHRTRLCGASVRIVVDPSRKPCLKIDGRSKAPRHAHVLDYSFERKTFAFRS</sequence>
<keyword evidence="4 5" id="KW-0694">RNA-binding</keyword>
<dbReference type="CDD" id="cd12503">
    <property type="entry name" value="RRM1_hnRNPH_GRSF1_like"/>
    <property type="match status" value="1"/>
</dbReference>
<dbReference type="PANTHER" id="PTHR13976">
    <property type="entry name" value="HETEROGENEOUS NUCLEAR RIBONUCLEOPROTEIN-RELATED"/>
    <property type="match status" value="1"/>
</dbReference>
<dbReference type="OrthoDB" id="431068at2759"/>
<dbReference type="AlphaFoldDB" id="A0A7R8XBJ0"/>
<evidence type="ECO:0000259" key="7">
    <source>
        <dbReference type="PROSITE" id="PS50102"/>
    </source>
</evidence>
<accession>A0A7R8XBJ0</accession>
<dbReference type="InterPro" id="IPR035979">
    <property type="entry name" value="RBD_domain_sf"/>
</dbReference>
<dbReference type="InterPro" id="IPR012677">
    <property type="entry name" value="Nucleotide-bd_a/b_plait_sf"/>
</dbReference>
<reference evidence="8" key="1">
    <citation type="submission" date="2020-11" db="EMBL/GenBank/DDBJ databases">
        <authorList>
            <person name="Tran Van P."/>
        </authorList>
    </citation>
    <scope>NUCLEOTIDE SEQUENCE</scope>
</reference>
<proteinExistence type="predicted"/>
<evidence type="ECO:0000256" key="5">
    <source>
        <dbReference type="PROSITE-ProRule" id="PRU00176"/>
    </source>
</evidence>
<gene>
    <name evidence="8" type="ORF">DSTB1V02_LOCUS4678</name>
</gene>
<dbReference type="InterPro" id="IPR050666">
    <property type="entry name" value="ESRP"/>
</dbReference>
<feature type="domain" description="RRM" evidence="7">
    <location>
        <begin position="105"/>
        <end position="182"/>
    </location>
</feature>
<dbReference type="SUPFAM" id="SSF54928">
    <property type="entry name" value="RNA-binding domain, RBD"/>
    <property type="match status" value="3"/>
</dbReference>
<feature type="region of interest" description="Disordered" evidence="6">
    <location>
        <begin position="226"/>
        <end position="309"/>
    </location>
</feature>
<feature type="domain" description="RRM" evidence="7">
    <location>
        <begin position="313"/>
        <end position="388"/>
    </location>
</feature>
<dbReference type="GO" id="GO:0003723">
    <property type="term" value="F:RNA binding"/>
    <property type="evidence" value="ECO:0007669"/>
    <property type="project" value="UniProtKB-UniRule"/>
</dbReference>
<evidence type="ECO:0000313" key="9">
    <source>
        <dbReference type="Proteomes" id="UP000677054"/>
    </source>
</evidence>
<feature type="domain" description="RRM" evidence="7">
    <location>
        <begin position="6"/>
        <end position="85"/>
    </location>
</feature>
<dbReference type="Pfam" id="PF00076">
    <property type="entry name" value="RRM_1"/>
    <property type="match status" value="3"/>
</dbReference>
<evidence type="ECO:0000313" key="8">
    <source>
        <dbReference type="EMBL" id="CAD7244791.1"/>
    </source>
</evidence>
<keyword evidence="9" id="KW-1185">Reference proteome</keyword>
<dbReference type="CDD" id="cd12504">
    <property type="entry name" value="RRM2_hnRNPH_CRSF1_like"/>
    <property type="match status" value="1"/>
</dbReference>
<dbReference type="EMBL" id="LR900228">
    <property type="protein sequence ID" value="CAD7244791.1"/>
    <property type="molecule type" value="Genomic_DNA"/>
</dbReference>
<keyword evidence="1" id="KW-0597">Phosphoprotein</keyword>
<dbReference type="EMBL" id="CAJPEV010000711">
    <property type="protein sequence ID" value="CAG0887832.1"/>
    <property type="molecule type" value="Genomic_DNA"/>
</dbReference>
<dbReference type="FunFam" id="3.30.70.330:FF:000131">
    <property type="entry name" value="Heterogeneous nuclear ribonucleoprotein h3 isoform"/>
    <property type="match status" value="1"/>
</dbReference>
<feature type="region of interest" description="Disordered" evidence="6">
    <location>
        <begin position="478"/>
        <end position="503"/>
    </location>
</feature>
<organism evidence="8">
    <name type="scientific">Darwinula stevensoni</name>
    <dbReference type="NCBI Taxonomy" id="69355"/>
    <lineage>
        <taxon>Eukaryota</taxon>
        <taxon>Metazoa</taxon>
        <taxon>Ecdysozoa</taxon>
        <taxon>Arthropoda</taxon>
        <taxon>Crustacea</taxon>
        <taxon>Oligostraca</taxon>
        <taxon>Ostracoda</taxon>
        <taxon>Podocopa</taxon>
        <taxon>Podocopida</taxon>
        <taxon>Darwinulocopina</taxon>
        <taxon>Darwinuloidea</taxon>
        <taxon>Darwinulidae</taxon>
        <taxon>Darwinula</taxon>
    </lineage>
</organism>
<evidence type="ECO:0000256" key="4">
    <source>
        <dbReference type="ARBA" id="ARBA00022884"/>
    </source>
</evidence>
<evidence type="ECO:0000256" key="1">
    <source>
        <dbReference type="ARBA" id="ARBA00022553"/>
    </source>
</evidence>
<feature type="compositionally biased region" description="Low complexity" evidence="6">
    <location>
        <begin position="232"/>
        <end position="242"/>
    </location>
</feature>
<evidence type="ECO:0000256" key="3">
    <source>
        <dbReference type="ARBA" id="ARBA00022737"/>
    </source>
</evidence>
<keyword evidence="2" id="KW-0507">mRNA processing</keyword>
<dbReference type="GO" id="GO:0006397">
    <property type="term" value="P:mRNA processing"/>
    <property type="evidence" value="ECO:0007669"/>
    <property type="project" value="UniProtKB-KW"/>
</dbReference>
<dbReference type="SMART" id="SM00360">
    <property type="entry name" value="RRM"/>
    <property type="match status" value="3"/>
</dbReference>
<dbReference type="Gene3D" id="3.30.70.330">
    <property type="match status" value="3"/>
</dbReference>
<dbReference type="PROSITE" id="PS50102">
    <property type="entry name" value="RRM"/>
    <property type="match status" value="3"/>
</dbReference>
<feature type="region of interest" description="Disordered" evidence="6">
    <location>
        <begin position="387"/>
        <end position="406"/>
    </location>
</feature>
<evidence type="ECO:0000256" key="6">
    <source>
        <dbReference type="SAM" id="MobiDB-lite"/>
    </source>
</evidence>
<keyword evidence="3" id="KW-0677">Repeat</keyword>
<protein>
    <recommendedName>
        <fullName evidence="7">RRM domain-containing protein</fullName>
    </recommendedName>
</protein>
<name>A0A7R8XBJ0_9CRUS</name>
<dbReference type="InterPro" id="IPR000504">
    <property type="entry name" value="RRM_dom"/>
</dbReference>
<evidence type="ECO:0000256" key="2">
    <source>
        <dbReference type="ARBA" id="ARBA00022664"/>
    </source>
</evidence>